<dbReference type="Proteomes" id="UP000270219">
    <property type="component" value="Unassembled WGS sequence"/>
</dbReference>
<gene>
    <name evidence="2" type="ORF">D8M04_08090</name>
</gene>
<keyword evidence="3" id="KW-1185">Reference proteome</keyword>
<comment type="caution">
    <text evidence="2">The sequence shown here is derived from an EMBL/GenBank/DDBJ whole genome shotgun (WGS) entry which is preliminary data.</text>
</comment>
<name>A0A498D5V7_9BACI</name>
<dbReference type="RefSeq" id="WP_121522426.1">
    <property type="nucleotide sequence ID" value="NZ_RCHR01000003.1"/>
</dbReference>
<dbReference type="OrthoDB" id="2353304at2"/>
<evidence type="ECO:0000313" key="3">
    <source>
        <dbReference type="Proteomes" id="UP000270219"/>
    </source>
</evidence>
<evidence type="ECO:0000259" key="1">
    <source>
        <dbReference type="Pfam" id="PF11181"/>
    </source>
</evidence>
<organism evidence="2 3">
    <name type="scientific">Oceanobacillus piezotolerans</name>
    <dbReference type="NCBI Taxonomy" id="2448030"/>
    <lineage>
        <taxon>Bacteria</taxon>
        <taxon>Bacillati</taxon>
        <taxon>Bacillota</taxon>
        <taxon>Bacilli</taxon>
        <taxon>Bacillales</taxon>
        <taxon>Bacillaceae</taxon>
        <taxon>Oceanobacillus</taxon>
    </lineage>
</organism>
<feature type="domain" description="General stress protein 17M-like" evidence="1">
    <location>
        <begin position="3"/>
        <end position="98"/>
    </location>
</feature>
<dbReference type="EMBL" id="RCHR01000003">
    <property type="protein sequence ID" value="RLL44836.1"/>
    <property type="molecule type" value="Genomic_DNA"/>
</dbReference>
<evidence type="ECO:0000313" key="2">
    <source>
        <dbReference type="EMBL" id="RLL44836.1"/>
    </source>
</evidence>
<protein>
    <submittedName>
        <fullName evidence="2">General stress protein</fullName>
    </submittedName>
</protein>
<proteinExistence type="predicted"/>
<sequence>MENVHVVENGVKAKEKIDQLMVQGYTKDDIYVIAHEKERTEDLTDGLNVNEVGLKEEGVFDKIANVFRKRGDELRSQFENLGLSETEANHYEEELDKGRVVVIAKK</sequence>
<dbReference type="Pfam" id="PF11181">
    <property type="entry name" value="YflT"/>
    <property type="match status" value="1"/>
</dbReference>
<dbReference type="AlphaFoldDB" id="A0A498D5V7"/>
<accession>A0A498D5V7</accession>
<reference evidence="2 3" key="1">
    <citation type="submission" date="2018-10" db="EMBL/GenBank/DDBJ databases">
        <title>Oceanobacillus sp. YLB-02 draft genome.</title>
        <authorList>
            <person name="Yu L."/>
        </authorList>
    </citation>
    <scope>NUCLEOTIDE SEQUENCE [LARGE SCALE GENOMIC DNA]</scope>
    <source>
        <strain evidence="2 3">YLB-02</strain>
    </source>
</reference>
<dbReference type="InterPro" id="IPR025889">
    <property type="entry name" value="GSP17M-like_dom"/>
</dbReference>